<feature type="transmembrane region" description="Helical" evidence="8">
    <location>
        <begin position="351"/>
        <end position="370"/>
    </location>
</feature>
<reference evidence="10 11" key="1">
    <citation type="submission" date="2023-07" db="EMBL/GenBank/DDBJ databases">
        <title>Sorghum-associated microbial communities from plants grown in Nebraska, USA.</title>
        <authorList>
            <person name="Schachtman D."/>
        </authorList>
    </citation>
    <scope>NUCLEOTIDE SEQUENCE [LARGE SCALE GENOMIC DNA]</scope>
    <source>
        <strain evidence="10 11">CC258</strain>
    </source>
</reference>
<feature type="transmembrane region" description="Helical" evidence="8">
    <location>
        <begin position="32"/>
        <end position="54"/>
    </location>
</feature>
<evidence type="ECO:0000256" key="5">
    <source>
        <dbReference type="ARBA" id="ARBA00022692"/>
    </source>
</evidence>
<evidence type="ECO:0000256" key="1">
    <source>
        <dbReference type="ARBA" id="ARBA00004429"/>
    </source>
</evidence>
<dbReference type="SUPFAM" id="SSF103473">
    <property type="entry name" value="MFS general substrate transporter"/>
    <property type="match status" value="1"/>
</dbReference>
<sequence>MRALSSYYFVQALLTVIALYYLPLFLQHEGYTVVQVGLLVSAGAIASIVAPPLWGVVGDRWRKLKPLLLILLALSLAAGSLMFRMETLISVFVVYALFMFVYSPLTPLADTMAIAYSARRGTSYGSIRLWGSVGLSVGSLFFGTIFSYWGIATLPAVFATVIVLLIFVGTQLPSEGNHQVKSMQLRHLRELLSDRTYLGFVAAVTVMVIPFRMNDQLFSVYMKMQGATDFQIGLAWGAATLCSIPAYYGSGWLLRRYGETQLLVFAGWMFVLRWITLAWMKDPLWLILHQAMNLVTVPILYVAVVLQVSKLVPQHLQTTGQAVFTAVFAGVAGLIGSTVGGWGMGRFEPNVVYLAGGGLACIGTLLTMVWSKNRGERRVVHGTESIL</sequence>
<dbReference type="RefSeq" id="WP_310499325.1">
    <property type="nucleotide sequence ID" value="NZ_JAVDSB010000004.1"/>
</dbReference>
<evidence type="ECO:0000256" key="7">
    <source>
        <dbReference type="ARBA" id="ARBA00023136"/>
    </source>
</evidence>
<keyword evidence="3" id="KW-1003">Cell membrane</keyword>
<dbReference type="InterPro" id="IPR024989">
    <property type="entry name" value="MFS_assoc_dom"/>
</dbReference>
<evidence type="ECO:0000256" key="4">
    <source>
        <dbReference type="ARBA" id="ARBA00022519"/>
    </source>
</evidence>
<dbReference type="InterPro" id="IPR036259">
    <property type="entry name" value="MFS_trans_sf"/>
</dbReference>
<keyword evidence="11" id="KW-1185">Reference proteome</keyword>
<comment type="caution">
    <text evidence="10">The sequence shown here is derived from an EMBL/GenBank/DDBJ whole genome shotgun (WGS) entry which is preliminary data.</text>
</comment>
<feature type="transmembrane region" description="Helical" evidence="8">
    <location>
        <begin position="195"/>
        <end position="213"/>
    </location>
</feature>
<evidence type="ECO:0000256" key="3">
    <source>
        <dbReference type="ARBA" id="ARBA00022475"/>
    </source>
</evidence>
<dbReference type="Gene3D" id="1.20.1250.20">
    <property type="entry name" value="MFS general substrate transporter like domains"/>
    <property type="match status" value="2"/>
</dbReference>
<evidence type="ECO:0000256" key="6">
    <source>
        <dbReference type="ARBA" id="ARBA00022989"/>
    </source>
</evidence>
<dbReference type="PANTHER" id="PTHR23522">
    <property type="entry name" value="BLL5896 PROTEIN"/>
    <property type="match status" value="1"/>
</dbReference>
<dbReference type="Proteomes" id="UP001267290">
    <property type="component" value="Unassembled WGS sequence"/>
</dbReference>
<name>A0ABU1NWA7_9BACL</name>
<dbReference type="Pfam" id="PF12832">
    <property type="entry name" value="MFS_1_like"/>
    <property type="match status" value="1"/>
</dbReference>
<evidence type="ECO:0000256" key="8">
    <source>
        <dbReference type="SAM" id="Phobius"/>
    </source>
</evidence>
<evidence type="ECO:0000259" key="9">
    <source>
        <dbReference type="PROSITE" id="PS50850"/>
    </source>
</evidence>
<comment type="subcellular location">
    <subcellularLocation>
        <location evidence="1">Cell inner membrane</location>
        <topology evidence="1">Multi-pass membrane protein</topology>
    </subcellularLocation>
</comment>
<proteinExistence type="predicted"/>
<organism evidence="10 11">
    <name type="scientific">Paenibacillus qinlingensis</name>
    <dbReference type="NCBI Taxonomy" id="1837343"/>
    <lineage>
        <taxon>Bacteria</taxon>
        <taxon>Bacillati</taxon>
        <taxon>Bacillota</taxon>
        <taxon>Bacilli</taxon>
        <taxon>Bacillales</taxon>
        <taxon>Paenibacillaceae</taxon>
        <taxon>Paenibacillus</taxon>
    </lineage>
</organism>
<feature type="transmembrane region" description="Helical" evidence="8">
    <location>
        <begin position="233"/>
        <end position="250"/>
    </location>
</feature>
<feature type="transmembrane region" description="Helical" evidence="8">
    <location>
        <begin position="156"/>
        <end position="174"/>
    </location>
</feature>
<feature type="transmembrane region" description="Helical" evidence="8">
    <location>
        <begin position="129"/>
        <end position="150"/>
    </location>
</feature>
<accession>A0ABU1NWA7</accession>
<dbReference type="PANTHER" id="PTHR23522:SF10">
    <property type="entry name" value="3-PHENYLPROPIONIC ACID TRANSPORTER-RELATED"/>
    <property type="match status" value="1"/>
</dbReference>
<keyword evidence="7 8" id="KW-0472">Membrane</keyword>
<keyword evidence="4" id="KW-0997">Cell inner membrane</keyword>
<dbReference type="EMBL" id="JAVDSB010000004">
    <property type="protein sequence ID" value="MDR6551763.1"/>
    <property type="molecule type" value="Genomic_DNA"/>
</dbReference>
<evidence type="ECO:0000256" key="2">
    <source>
        <dbReference type="ARBA" id="ARBA00022448"/>
    </source>
</evidence>
<gene>
    <name evidence="10" type="ORF">J2736_002952</name>
</gene>
<evidence type="ECO:0000313" key="10">
    <source>
        <dbReference type="EMBL" id="MDR6551763.1"/>
    </source>
</evidence>
<keyword evidence="2" id="KW-0813">Transport</keyword>
<keyword evidence="5 8" id="KW-0812">Transmembrane</keyword>
<feature type="transmembrane region" description="Helical" evidence="8">
    <location>
        <begin position="262"/>
        <end position="280"/>
    </location>
</feature>
<feature type="transmembrane region" description="Helical" evidence="8">
    <location>
        <begin position="66"/>
        <end position="83"/>
    </location>
</feature>
<dbReference type="PROSITE" id="PS50850">
    <property type="entry name" value="MFS"/>
    <property type="match status" value="1"/>
</dbReference>
<evidence type="ECO:0000313" key="11">
    <source>
        <dbReference type="Proteomes" id="UP001267290"/>
    </source>
</evidence>
<feature type="transmembrane region" description="Helical" evidence="8">
    <location>
        <begin position="89"/>
        <end position="108"/>
    </location>
</feature>
<keyword evidence="6 8" id="KW-1133">Transmembrane helix</keyword>
<feature type="transmembrane region" description="Helical" evidence="8">
    <location>
        <begin position="7"/>
        <end position="26"/>
    </location>
</feature>
<feature type="domain" description="Major facilitator superfamily (MFS) profile" evidence="9">
    <location>
        <begin position="1"/>
        <end position="177"/>
    </location>
</feature>
<protein>
    <submittedName>
        <fullName evidence="10">PPP family 3-phenylpropionic acid transporter</fullName>
    </submittedName>
</protein>
<dbReference type="InterPro" id="IPR020846">
    <property type="entry name" value="MFS_dom"/>
</dbReference>
<feature type="transmembrane region" description="Helical" evidence="8">
    <location>
        <begin position="286"/>
        <end position="308"/>
    </location>
</feature>
<feature type="transmembrane region" description="Helical" evidence="8">
    <location>
        <begin position="320"/>
        <end position="345"/>
    </location>
</feature>